<dbReference type="PANTHER" id="PTHR35769">
    <property type="entry name" value="CALCINEURIN-LIKE METALLO-PHOSPHOESTERASE SUPERFAMILY PROTEIN"/>
    <property type="match status" value="1"/>
</dbReference>
<dbReference type="Proteomes" id="UP000248857">
    <property type="component" value="Unassembled WGS sequence"/>
</dbReference>
<dbReference type="NCBIfam" id="TIGR04168">
    <property type="entry name" value="TIGR04168 family protein"/>
    <property type="match status" value="1"/>
</dbReference>
<sequence length="304" mass="33786">MPQPRSTRIAVIGDIHNHWNAQDHLALKSLNADLALFVGDFGNEAVEVVRQISTLDLPIATTFGNHDAWYTATPWGRKRCPYDRDKEDWVKQQMALLDHADTGYRHQDFDTVSVVGGRPFSWGGPEWRFTDFYGEWFGVHNFEESAQRIQEAANAAAHDTLIFLGHNGPTGLGKEPEDTCGKDWRPIGGDYGDPDLAAAIAAVKASGKSVPLVAFGHMHHSLRHTKEVQRTRLCIENGTVYLNAACVPRIMDTEIGTQRNFSVVTLQENQVTEVNLVWVDEGLAIASTECLYTTMKVTEHSASV</sequence>
<evidence type="ECO:0000259" key="1">
    <source>
        <dbReference type="Pfam" id="PF00149"/>
    </source>
</evidence>
<protein>
    <submittedName>
        <fullName evidence="2">3',5'-cyclic adenosine monophosphate phosphodiesterase CpdA</fullName>
        <ecNumber evidence="2">3.1.4.53</ecNumber>
    </submittedName>
</protein>
<evidence type="ECO:0000313" key="3">
    <source>
        <dbReference type="Proteomes" id="UP000248857"/>
    </source>
</evidence>
<organism evidence="2 3">
    <name type="scientific">Acaryochloris thomasi RCC1774</name>
    <dbReference type="NCBI Taxonomy" id="1764569"/>
    <lineage>
        <taxon>Bacteria</taxon>
        <taxon>Bacillati</taxon>
        <taxon>Cyanobacteriota</taxon>
        <taxon>Cyanophyceae</taxon>
        <taxon>Acaryochloridales</taxon>
        <taxon>Acaryochloridaceae</taxon>
        <taxon>Acaryochloris</taxon>
        <taxon>Acaryochloris thomasi</taxon>
    </lineage>
</organism>
<keyword evidence="2" id="KW-0378">Hydrolase</keyword>
<dbReference type="SUPFAM" id="SSF56300">
    <property type="entry name" value="Metallo-dependent phosphatases"/>
    <property type="match status" value="1"/>
</dbReference>
<dbReference type="CDD" id="cd07397">
    <property type="entry name" value="MPP_NostocDevT-like"/>
    <property type="match status" value="1"/>
</dbReference>
<proteinExistence type="predicted"/>
<gene>
    <name evidence="2" type="primary">cpdA_6</name>
    <name evidence="2" type="ORF">C1752_03655</name>
</gene>
<dbReference type="Pfam" id="PF00149">
    <property type="entry name" value="Metallophos"/>
    <property type="match status" value="1"/>
</dbReference>
<dbReference type="RefSeq" id="WP_110987151.1">
    <property type="nucleotide sequence ID" value="NZ_CAWNWM010000010.1"/>
</dbReference>
<dbReference type="InterPro" id="IPR029052">
    <property type="entry name" value="Metallo-depent_PP-like"/>
</dbReference>
<dbReference type="InterPro" id="IPR004843">
    <property type="entry name" value="Calcineurin-like_PHP"/>
</dbReference>
<dbReference type="OrthoDB" id="504928at2"/>
<dbReference type="GO" id="GO:0004115">
    <property type="term" value="F:3',5'-cyclic-AMP phosphodiesterase activity"/>
    <property type="evidence" value="ECO:0007669"/>
    <property type="project" value="UniProtKB-EC"/>
</dbReference>
<dbReference type="EC" id="3.1.4.53" evidence="2"/>
<dbReference type="AlphaFoldDB" id="A0A2W1JFD4"/>
<dbReference type="InterPro" id="IPR027629">
    <property type="entry name" value="DevT-like"/>
</dbReference>
<comment type="caution">
    <text evidence="2">The sequence shown here is derived from an EMBL/GenBank/DDBJ whole genome shotgun (WGS) entry which is preliminary data.</text>
</comment>
<reference evidence="2 3" key="1">
    <citation type="journal article" date="2018" name="Sci. Rep.">
        <title>A novel species of the marine cyanobacterium Acaryochloris with a unique pigment content and lifestyle.</title>
        <authorList>
            <person name="Partensky F."/>
            <person name="Six C."/>
            <person name="Ratin M."/>
            <person name="Garczarek L."/>
            <person name="Vaulot D."/>
            <person name="Probert I."/>
            <person name="Calteau A."/>
            <person name="Gourvil P."/>
            <person name="Marie D."/>
            <person name="Grebert T."/>
            <person name="Bouchier C."/>
            <person name="Le Panse S."/>
            <person name="Gachenot M."/>
            <person name="Rodriguez F."/>
            <person name="Garrido J.L."/>
        </authorList>
    </citation>
    <scope>NUCLEOTIDE SEQUENCE [LARGE SCALE GENOMIC DNA]</scope>
    <source>
        <strain evidence="2 3">RCC1774</strain>
    </source>
</reference>
<name>A0A2W1JFD4_9CYAN</name>
<dbReference type="PANTHER" id="PTHR35769:SF2">
    <property type="entry name" value="CALCINEURIN-LIKE METALLO-PHOSPHOESTERASE SUPERFAMILY PROTEIN"/>
    <property type="match status" value="1"/>
</dbReference>
<evidence type="ECO:0000313" key="2">
    <source>
        <dbReference type="EMBL" id="PZD72433.1"/>
    </source>
</evidence>
<dbReference type="EMBL" id="PQWO01000010">
    <property type="protein sequence ID" value="PZD72433.1"/>
    <property type="molecule type" value="Genomic_DNA"/>
</dbReference>
<keyword evidence="3" id="KW-1185">Reference proteome</keyword>
<accession>A0A2W1JFD4</accession>
<feature type="domain" description="Calcineurin-like phosphoesterase" evidence="1">
    <location>
        <begin position="8"/>
        <end position="220"/>
    </location>
</feature>
<dbReference type="Gene3D" id="3.60.21.10">
    <property type="match status" value="1"/>
</dbReference>